<protein>
    <submittedName>
        <fullName evidence="2">Uncharacterized protein LOC142177643</fullName>
    </submittedName>
</protein>
<reference evidence="2" key="2">
    <citation type="submission" date="2025-08" db="UniProtKB">
        <authorList>
            <consortium name="RefSeq"/>
        </authorList>
    </citation>
    <scope>IDENTIFICATION</scope>
    <source>
        <tissue evidence="2">Leaf</tissue>
    </source>
</reference>
<organism evidence="1 2">
    <name type="scientific">Nicotiana tabacum</name>
    <name type="common">Common tobacco</name>
    <dbReference type="NCBI Taxonomy" id="4097"/>
    <lineage>
        <taxon>Eukaryota</taxon>
        <taxon>Viridiplantae</taxon>
        <taxon>Streptophyta</taxon>
        <taxon>Embryophyta</taxon>
        <taxon>Tracheophyta</taxon>
        <taxon>Spermatophyta</taxon>
        <taxon>Magnoliopsida</taxon>
        <taxon>eudicotyledons</taxon>
        <taxon>Gunneridae</taxon>
        <taxon>Pentapetalae</taxon>
        <taxon>asterids</taxon>
        <taxon>lamiids</taxon>
        <taxon>Solanales</taxon>
        <taxon>Solanaceae</taxon>
        <taxon>Nicotianoideae</taxon>
        <taxon>Nicotianeae</taxon>
        <taxon>Nicotiana</taxon>
    </lineage>
</organism>
<dbReference type="Proteomes" id="UP000790787">
    <property type="component" value="Chromosome 23"/>
</dbReference>
<evidence type="ECO:0000313" key="1">
    <source>
        <dbReference type="Proteomes" id="UP000790787"/>
    </source>
</evidence>
<evidence type="ECO:0000313" key="2">
    <source>
        <dbReference type="RefSeq" id="XP_075103041.1"/>
    </source>
</evidence>
<proteinExistence type="predicted"/>
<reference evidence="1" key="1">
    <citation type="journal article" date="2014" name="Nat. Commun.">
        <title>The tobacco genome sequence and its comparison with those of tomato and potato.</title>
        <authorList>
            <person name="Sierro N."/>
            <person name="Battey J.N."/>
            <person name="Ouadi S."/>
            <person name="Bakaher N."/>
            <person name="Bovet L."/>
            <person name="Willig A."/>
            <person name="Goepfert S."/>
            <person name="Peitsch M.C."/>
            <person name="Ivanov N.V."/>
        </authorList>
    </citation>
    <scope>NUCLEOTIDE SEQUENCE [LARGE SCALE GENOMIC DNA]</scope>
</reference>
<accession>A0AC58U0P7</accession>
<keyword evidence="1" id="KW-1185">Reference proteome</keyword>
<name>A0AC58U0P7_TOBAC</name>
<gene>
    <name evidence="2" type="primary">LOC142177643</name>
</gene>
<dbReference type="RefSeq" id="XP_075103041.1">
    <property type="nucleotide sequence ID" value="XM_075246940.1"/>
</dbReference>
<sequence length="528" mass="57686">MNEQTTQDNNPTAPTILPAKQRRGRPRKDGGVAKRGNLQSSMTPPPPETIKKVQQNAVEVSQKDGGIVGGNNIIGQMVSGVVDGCFDAGYFISVRVGNSATTLRGLVFQPGRFAPITPANDVVPSAAMYHRNQVATPLLNLLQEKQPNVAPAQVLPSKPMSSATFVPNNSQFAPVMAPQSDTVMVSNELRSKIMLQQNQDQRQIQSQSTLPMENLRMVEQDEVMQVFEVTNQSQGAEINAEPTKGMFSESLLEPKASEGTSNQGPKAQNQVMGSTFQPAVDHQSIESESKNDKQTNHEQSYMQTLLQPGELVYCEAKKLEIHRAPINAQTQVDFQGLSPMNEDIQMKEWTQSGQENQQNQFNQSSLFAELNSVAQETQAAETQIIEQNHTHMMEKLHYVEMPEATSENPNADINQVVVTSETQAAAPESIKTSMDFMMEKLSYSKNEESQNTHVGTEVELGVNAASNETKEASDAGDKLVLGSQLASQQEEAETGNSDQSAKVETQTKSCDGGNSNLEIVHQGQQSQP</sequence>